<dbReference type="Pfam" id="PF12850">
    <property type="entry name" value="Metallophos_2"/>
    <property type="match status" value="1"/>
</dbReference>
<dbReference type="Gene3D" id="3.60.21.10">
    <property type="match status" value="1"/>
</dbReference>
<evidence type="ECO:0000259" key="3">
    <source>
        <dbReference type="Pfam" id="PF12850"/>
    </source>
</evidence>
<reference evidence="4" key="1">
    <citation type="submission" date="2020-10" db="EMBL/GenBank/DDBJ databases">
        <authorList>
            <person name="Gilroy R."/>
        </authorList>
    </citation>
    <scope>NUCLEOTIDE SEQUENCE</scope>
    <source>
        <strain evidence="4">CHK195-11698</strain>
    </source>
</reference>
<comment type="similarity">
    <text evidence="1 2">Belongs to the metallophosphoesterase superfamily. YfcE family.</text>
</comment>
<dbReference type="InterPro" id="IPR029052">
    <property type="entry name" value="Metallo-depent_PP-like"/>
</dbReference>
<comment type="caution">
    <text evidence="4">The sequence shown here is derived from an EMBL/GenBank/DDBJ whole genome shotgun (WGS) entry which is preliminary data.</text>
</comment>
<dbReference type="EMBL" id="DVMJ01000080">
    <property type="protein sequence ID" value="HIU14299.1"/>
    <property type="molecule type" value="Genomic_DNA"/>
</dbReference>
<dbReference type="GO" id="GO:0046872">
    <property type="term" value="F:metal ion binding"/>
    <property type="evidence" value="ECO:0007669"/>
    <property type="project" value="UniProtKB-KW"/>
</dbReference>
<dbReference type="GO" id="GO:0016787">
    <property type="term" value="F:hydrolase activity"/>
    <property type="evidence" value="ECO:0007669"/>
    <property type="project" value="UniProtKB-UniRule"/>
</dbReference>
<organism evidence="4 5">
    <name type="scientific">Candidatus Fimiplasma intestinipullorum</name>
    <dbReference type="NCBI Taxonomy" id="2840825"/>
    <lineage>
        <taxon>Bacteria</taxon>
        <taxon>Bacillati</taxon>
        <taxon>Bacillota</taxon>
        <taxon>Clostridia</taxon>
        <taxon>Eubacteriales</taxon>
        <taxon>Candidatus Fimiplasma</taxon>
    </lineage>
</organism>
<sequence>MSKILVVSDSHLNNEVLSRVTDRWQTLSLKFHCGDSNLLPDDPLLSEFLVVRGNHDGMHFPSFLVHGPFLVTHGHLEHVYVTDRELIALARKHQCTTVFHGHTHVPRNVFVDDIHIINPGSLLINRGSYGFGTYALFDTDTQEVTFHHYETDDVVNDVVLPDGQKILAEFRQILRGD</sequence>
<evidence type="ECO:0000313" key="4">
    <source>
        <dbReference type="EMBL" id="HIU14299.1"/>
    </source>
</evidence>
<gene>
    <name evidence="4" type="ORF">IAD15_09550</name>
</gene>
<protein>
    <recommendedName>
        <fullName evidence="2">Phosphoesterase</fullName>
        <ecNumber evidence="2">3.1.4.-</ecNumber>
    </recommendedName>
</protein>
<feature type="domain" description="Calcineurin-like phosphoesterase" evidence="3">
    <location>
        <begin position="3"/>
        <end position="141"/>
    </location>
</feature>
<dbReference type="InterPro" id="IPR024654">
    <property type="entry name" value="Calcineurin-like_PHP_lpxH"/>
</dbReference>
<accession>A0A9D1HRQ5</accession>
<evidence type="ECO:0000256" key="2">
    <source>
        <dbReference type="RuleBase" id="RU362039"/>
    </source>
</evidence>
<dbReference type="Proteomes" id="UP000824175">
    <property type="component" value="Unassembled WGS sequence"/>
</dbReference>
<comment type="cofactor">
    <cofactor evidence="2">
        <name>a divalent metal cation</name>
        <dbReference type="ChEBI" id="CHEBI:60240"/>
    </cofactor>
</comment>
<name>A0A9D1HRQ5_9FIRM</name>
<proteinExistence type="inferred from homology"/>
<dbReference type="InterPro" id="IPR000979">
    <property type="entry name" value="Phosphodiesterase_MJ0936/Vps29"/>
</dbReference>
<reference evidence="4" key="2">
    <citation type="journal article" date="2021" name="PeerJ">
        <title>Extensive microbial diversity within the chicken gut microbiome revealed by metagenomics and culture.</title>
        <authorList>
            <person name="Gilroy R."/>
            <person name="Ravi A."/>
            <person name="Getino M."/>
            <person name="Pursley I."/>
            <person name="Horton D.L."/>
            <person name="Alikhan N.F."/>
            <person name="Baker D."/>
            <person name="Gharbi K."/>
            <person name="Hall N."/>
            <person name="Watson M."/>
            <person name="Adriaenssens E.M."/>
            <person name="Foster-Nyarko E."/>
            <person name="Jarju S."/>
            <person name="Secka A."/>
            <person name="Antonio M."/>
            <person name="Oren A."/>
            <person name="Chaudhuri R.R."/>
            <person name="La Ragione R."/>
            <person name="Hildebrand F."/>
            <person name="Pallen M.J."/>
        </authorList>
    </citation>
    <scope>NUCLEOTIDE SEQUENCE</scope>
    <source>
        <strain evidence="4">CHK195-11698</strain>
    </source>
</reference>
<dbReference type="NCBIfam" id="TIGR00040">
    <property type="entry name" value="yfcE"/>
    <property type="match status" value="1"/>
</dbReference>
<evidence type="ECO:0000313" key="5">
    <source>
        <dbReference type="Proteomes" id="UP000824175"/>
    </source>
</evidence>
<dbReference type="SUPFAM" id="SSF56300">
    <property type="entry name" value="Metallo-dependent phosphatases"/>
    <property type="match status" value="1"/>
</dbReference>
<dbReference type="EC" id="3.1.4.-" evidence="2"/>
<keyword evidence="2" id="KW-0479">Metal-binding</keyword>
<dbReference type="AlphaFoldDB" id="A0A9D1HRQ5"/>
<evidence type="ECO:0000256" key="1">
    <source>
        <dbReference type="ARBA" id="ARBA00008950"/>
    </source>
</evidence>